<dbReference type="GO" id="GO:0070009">
    <property type="term" value="F:serine-type aminopeptidase activity"/>
    <property type="evidence" value="ECO:0007669"/>
    <property type="project" value="UniProtKB-UniRule"/>
</dbReference>
<dbReference type="GO" id="GO:0043171">
    <property type="term" value="P:peptide catabolic process"/>
    <property type="evidence" value="ECO:0007669"/>
    <property type="project" value="UniProtKB-UniRule"/>
</dbReference>
<proteinExistence type="inferred from homology"/>
<evidence type="ECO:0000256" key="5">
    <source>
        <dbReference type="ARBA" id="ARBA00022801"/>
    </source>
</evidence>
<dbReference type="Proteomes" id="UP000178227">
    <property type="component" value="Unassembled WGS sequence"/>
</dbReference>
<dbReference type="EMBL" id="MGKI01000010">
    <property type="protein sequence ID" value="OGN22681.1"/>
    <property type="molecule type" value="Genomic_DNA"/>
</dbReference>
<keyword evidence="2 6" id="KW-0031">Aminopeptidase</keyword>
<dbReference type="Gene3D" id="2.40.10.10">
    <property type="entry name" value="Trypsin-like serine proteases"/>
    <property type="match status" value="1"/>
</dbReference>
<keyword evidence="5 6" id="KW-0378">Hydrolase</keyword>
<sequence>MVVSVLLAVILVFGFSSYADEGMWLLNNLPLEQLKNKYDFVSTSVWVERVQKSSARLPNCSTSFVSEDGLLMTNWHCSEEAVKELSTPENNYYENGFYAPTPSQELKTNLNVRVLMSVTDITKEVNNTAMFSRISPVGMTCEVVILYQGGQYHSYCYKIYNDIRLVFMPEQRVGFFGGDADNFEYPRYTLDVSFLRAYEDGKPVKTPDHFTWSKTGAKEGELMFVSGHPGSTERLLTLSALETERDVRAPFLLDVFRRRELTTKQFMLRGRAEALVVESDLFSWQNARKLYAGKIKGLQDPKLFRDKKLFEADLLDKANGDPVLTNQITEGMNLISEAQKEIRPIYSQLMMTARGLGFDSDLFGLVFESLNLGSNQQNIQSVIEYRNSLSETSLRYEEAKLVDSLGHLVEVFGADSQLVRSVLSDDMSPARAAHQFIYDSFEMEPDVATNPLLSAAVAVVAESYGLQAQYVQAVKREQEGYARLSDAMFKLLGTGVYPDATFTLRLSFGTMSGYSENGKTILPWTTIGDAYRHSADFDNAGDWKLPNKWQKRKSSVNLKTPLNFVSNLDITGGNSGSPVFNRDLEIVGIVFDSNIHGLVSDYDYDYSPQARAVAVHSAGILELLGNVYQADQLVQELIR</sequence>
<dbReference type="GO" id="GO:0006508">
    <property type="term" value="P:proteolysis"/>
    <property type="evidence" value="ECO:0007669"/>
    <property type="project" value="UniProtKB-KW"/>
</dbReference>
<accession>A0A1F8GBM0</accession>
<evidence type="ECO:0000256" key="2">
    <source>
        <dbReference type="ARBA" id="ARBA00022438"/>
    </source>
</evidence>
<dbReference type="PANTHER" id="PTHR38469">
    <property type="entry name" value="PERIPLASMIC PEPTIDASE SUBFAMILY S1B"/>
    <property type="match status" value="1"/>
</dbReference>
<dbReference type="Pfam" id="PF10459">
    <property type="entry name" value="Peptidase_S46"/>
    <property type="match status" value="1"/>
</dbReference>
<evidence type="ECO:0000256" key="3">
    <source>
        <dbReference type="ARBA" id="ARBA00022670"/>
    </source>
</evidence>
<name>A0A1F8GBM0_9BACT</name>
<organism evidence="7 8">
    <name type="scientific">Candidatus Yanofskybacteria bacterium RIFCSPLOWO2_01_FULL_42_49</name>
    <dbReference type="NCBI Taxonomy" id="1802694"/>
    <lineage>
        <taxon>Bacteria</taxon>
        <taxon>Candidatus Yanofskyibacteriota</taxon>
    </lineage>
</organism>
<evidence type="ECO:0000256" key="4">
    <source>
        <dbReference type="ARBA" id="ARBA00022729"/>
    </source>
</evidence>
<comment type="caution">
    <text evidence="7">The sequence shown here is derived from an EMBL/GenBank/DDBJ whole genome shotgun (WGS) entry which is preliminary data.</text>
</comment>
<gene>
    <name evidence="7" type="ORF">A2918_01100</name>
</gene>
<protein>
    <recommendedName>
        <fullName evidence="6">Dipeptidyl-peptidase</fullName>
        <ecNumber evidence="6">3.4.14.-</ecNumber>
    </recommendedName>
</protein>
<dbReference type="InterPro" id="IPR043504">
    <property type="entry name" value="Peptidase_S1_PA_chymotrypsin"/>
</dbReference>
<dbReference type="PANTHER" id="PTHR38469:SF1">
    <property type="entry name" value="PERIPLASMIC PEPTIDASE SUBFAMILY S1B"/>
    <property type="match status" value="1"/>
</dbReference>
<dbReference type="InterPro" id="IPR019500">
    <property type="entry name" value="Pep_S46"/>
</dbReference>
<dbReference type="GO" id="GO:0008239">
    <property type="term" value="F:dipeptidyl-peptidase activity"/>
    <property type="evidence" value="ECO:0007669"/>
    <property type="project" value="UniProtKB-UniRule"/>
</dbReference>
<evidence type="ECO:0000313" key="8">
    <source>
        <dbReference type="Proteomes" id="UP000178227"/>
    </source>
</evidence>
<dbReference type="InterPro" id="IPR009003">
    <property type="entry name" value="Peptidase_S1_PA"/>
</dbReference>
<dbReference type="AlphaFoldDB" id="A0A1F8GBM0"/>
<evidence type="ECO:0000256" key="6">
    <source>
        <dbReference type="RuleBase" id="RU366067"/>
    </source>
</evidence>
<comment type="function">
    <text evidence="6">Catalyzes the removal of dipeptides from the N-terminus of oligopeptides.</text>
</comment>
<keyword evidence="4" id="KW-0732">Signal</keyword>
<dbReference type="STRING" id="1802694.A2918_01100"/>
<comment type="similarity">
    <text evidence="1 6">Belongs to the peptidase S46 family.</text>
</comment>
<reference evidence="7 8" key="1">
    <citation type="journal article" date="2016" name="Nat. Commun.">
        <title>Thousands of microbial genomes shed light on interconnected biogeochemical processes in an aquifer system.</title>
        <authorList>
            <person name="Anantharaman K."/>
            <person name="Brown C.T."/>
            <person name="Hug L.A."/>
            <person name="Sharon I."/>
            <person name="Castelle C.J."/>
            <person name="Probst A.J."/>
            <person name="Thomas B.C."/>
            <person name="Singh A."/>
            <person name="Wilkins M.J."/>
            <person name="Karaoz U."/>
            <person name="Brodie E.L."/>
            <person name="Williams K.H."/>
            <person name="Hubbard S.S."/>
            <person name="Banfield J.F."/>
        </authorList>
    </citation>
    <scope>NUCLEOTIDE SEQUENCE [LARGE SCALE GENOMIC DNA]</scope>
</reference>
<evidence type="ECO:0000256" key="1">
    <source>
        <dbReference type="ARBA" id="ARBA00010491"/>
    </source>
</evidence>
<dbReference type="EC" id="3.4.14.-" evidence="6"/>
<evidence type="ECO:0000313" key="7">
    <source>
        <dbReference type="EMBL" id="OGN22681.1"/>
    </source>
</evidence>
<keyword evidence="6" id="KW-0720">Serine protease</keyword>
<keyword evidence="3 6" id="KW-0645">Protease</keyword>
<dbReference type="SUPFAM" id="SSF50494">
    <property type="entry name" value="Trypsin-like serine proteases"/>
    <property type="match status" value="1"/>
</dbReference>